<gene>
    <name evidence="2" type="primary">tsaB</name>
    <name evidence="2" type="ORF">FJM51_13245</name>
</gene>
<sequence>MPADPLVLAFDTAAAHCAAALVQGASVRARAAEPMARGQAERLMPLLGELLAGAGAGWGDVGLVAVGTGPGNFTGLRIGVAAARGLALGRGIPAIGVSLFESLAHGHRGPALVTLDDRRGGLFARMLRDGLPAGPAIETAAGRLAPDLGPLPAGTLCLGHAAPEVAAELGLRAGNDAALPDAVAIAQVAALRHLRGEAPRPAPLYIRRADAAPPGEAPAVILDDA</sequence>
<dbReference type="AlphaFoldDB" id="A0A501WJ65"/>
<dbReference type="InterPro" id="IPR000905">
    <property type="entry name" value="Gcp-like_dom"/>
</dbReference>
<evidence type="ECO:0000313" key="3">
    <source>
        <dbReference type="Proteomes" id="UP000319255"/>
    </source>
</evidence>
<dbReference type="SUPFAM" id="SSF53067">
    <property type="entry name" value="Actin-like ATPase domain"/>
    <property type="match status" value="1"/>
</dbReference>
<name>A0A501WJ65_9RHOB</name>
<feature type="domain" description="Gcp-like" evidence="1">
    <location>
        <begin position="36"/>
        <end position="108"/>
    </location>
</feature>
<dbReference type="Pfam" id="PF00814">
    <property type="entry name" value="TsaD"/>
    <property type="match status" value="1"/>
</dbReference>
<dbReference type="GO" id="GO:0002949">
    <property type="term" value="P:tRNA threonylcarbamoyladenosine modification"/>
    <property type="evidence" value="ECO:0007669"/>
    <property type="project" value="InterPro"/>
</dbReference>
<accession>A0A501WJ65</accession>
<proteinExistence type="predicted"/>
<organism evidence="2 3">
    <name type="scientific">Amaricoccus solimangrovi</name>
    <dbReference type="NCBI Taxonomy" id="2589815"/>
    <lineage>
        <taxon>Bacteria</taxon>
        <taxon>Pseudomonadati</taxon>
        <taxon>Pseudomonadota</taxon>
        <taxon>Alphaproteobacteria</taxon>
        <taxon>Rhodobacterales</taxon>
        <taxon>Paracoccaceae</taxon>
        <taxon>Amaricoccus</taxon>
    </lineage>
</organism>
<dbReference type="Proteomes" id="UP000319255">
    <property type="component" value="Unassembled WGS sequence"/>
</dbReference>
<dbReference type="Gene3D" id="3.30.420.40">
    <property type="match status" value="2"/>
</dbReference>
<dbReference type="EMBL" id="VFRP01000012">
    <property type="protein sequence ID" value="TPE49923.1"/>
    <property type="molecule type" value="Genomic_DNA"/>
</dbReference>
<dbReference type="GO" id="GO:0005829">
    <property type="term" value="C:cytosol"/>
    <property type="evidence" value="ECO:0007669"/>
    <property type="project" value="TreeGrafter"/>
</dbReference>
<dbReference type="InterPro" id="IPR043129">
    <property type="entry name" value="ATPase_NBD"/>
</dbReference>
<dbReference type="PANTHER" id="PTHR11735">
    <property type="entry name" value="TRNA N6-ADENOSINE THREONYLCARBAMOYLTRANSFERASE"/>
    <property type="match status" value="1"/>
</dbReference>
<keyword evidence="3" id="KW-1185">Reference proteome</keyword>
<dbReference type="PANTHER" id="PTHR11735:SF11">
    <property type="entry name" value="TRNA THREONYLCARBAMOYLADENOSINE BIOSYNTHESIS PROTEIN TSAB"/>
    <property type="match status" value="1"/>
</dbReference>
<dbReference type="RefSeq" id="WP_140454621.1">
    <property type="nucleotide sequence ID" value="NZ_VFRP01000012.1"/>
</dbReference>
<comment type="caution">
    <text evidence="2">The sequence shown here is derived from an EMBL/GenBank/DDBJ whole genome shotgun (WGS) entry which is preliminary data.</text>
</comment>
<keyword evidence="2" id="KW-0808">Transferase</keyword>
<evidence type="ECO:0000313" key="2">
    <source>
        <dbReference type="EMBL" id="TPE49923.1"/>
    </source>
</evidence>
<dbReference type="GO" id="GO:0016740">
    <property type="term" value="F:transferase activity"/>
    <property type="evidence" value="ECO:0007669"/>
    <property type="project" value="UniProtKB-KW"/>
</dbReference>
<reference evidence="2 3" key="1">
    <citation type="submission" date="2019-06" db="EMBL/GenBank/DDBJ databases">
        <title>A novel bacterium of genus Amaricoccus, isolated from marine sediment.</title>
        <authorList>
            <person name="Huang H."/>
            <person name="Mo K."/>
            <person name="Hu Y."/>
        </authorList>
    </citation>
    <scope>NUCLEOTIDE SEQUENCE [LARGE SCALE GENOMIC DNA]</scope>
    <source>
        <strain evidence="2 3">HB172011</strain>
    </source>
</reference>
<dbReference type="InterPro" id="IPR022496">
    <property type="entry name" value="T6A_TsaB"/>
</dbReference>
<protein>
    <submittedName>
        <fullName evidence="2">tRNA (Adenosine(37)-N6)-threonylcarbamoyltransferase complex dimerization subunit type 1 TsaB</fullName>
    </submittedName>
</protein>
<dbReference type="NCBIfam" id="TIGR03725">
    <property type="entry name" value="T6A_YeaZ"/>
    <property type="match status" value="1"/>
</dbReference>
<evidence type="ECO:0000259" key="1">
    <source>
        <dbReference type="Pfam" id="PF00814"/>
    </source>
</evidence>
<dbReference type="OrthoDB" id="9809995at2"/>